<sequence length="57" mass="6845">MISVTSRLLQTYEIRIPDFLKAFLITVQRNIVKKKDTTLFFCKMKKNTFITYRILNT</sequence>
<accession>A0A975BP54</accession>
<evidence type="ECO:0000313" key="2">
    <source>
        <dbReference type="Proteomes" id="UP000663722"/>
    </source>
</evidence>
<dbReference type="Proteomes" id="UP000663722">
    <property type="component" value="Chromosome"/>
</dbReference>
<dbReference type="KEGG" id="dmm:dnm_046460"/>
<dbReference type="EMBL" id="CP061800">
    <property type="protein sequence ID" value="QTA88599.1"/>
    <property type="molecule type" value="Genomic_DNA"/>
</dbReference>
<evidence type="ECO:0000313" key="1">
    <source>
        <dbReference type="EMBL" id="QTA88599.1"/>
    </source>
</evidence>
<dbReference type="AlphaFoldDB" id="A0A975BP54"/>
<proteinExistence type="predicted"/>
<organism evidence="1 2">
    <name type="scientific">Desulfonema magnum</name>
    <dbReference type="NCBI Taxonomy" id="45655"/>
    <lineage>
        <taxon>Bacteria</taxon>
        <taxon>Pseudomonadati</taxon>
        <taxon>Thermodesulfobacteriota</taxon>
        <taxon>Desulfobacteria</taxon>
        <taxon>Desulfobacterales</taxon>
        <taxon>Desulfococcaceae</taxon>
        <taxon>Desulfonema</taxon>
    </lineage>
</organism>
<protein>
    <submittedName>
        <fullName evidence="1">Uncharacterized protein</fullName>
    </submittedName>
</protein>
<name>A0A975BP54_9BACT</name>
<reference evidence="1" key="1">
    <citation type="journal article" date="2021" name="Microb. Physiol.">
        <title>Proteogenomic Insights into the Physiology of Marine, Sulfate-Reducing, Filamentous Desulfonema limicola and Desulfonema magnum.</title>
        <authorList>
            <person name="Schnaars V."/>
            <person name="Wohlbrand L."/>
            <person name="Scheve S."/>
            <person name="Hinrichs C."/>
            <person name="Reinhardt R."/>
            <person name="Rabus R."/>
        </authorList>
    </citation>
    <scope>NUCLEOTIDE SEQUENCE</scope>
    <source>
        <strain evidence="1">4be13</strain>
    </source>
</reference>
<keyword evidence="2" id="KW-1185">Reference proteome</keyword>
<gene>
    <name evidence="1" type="ORF">dnm_046460</name>
</gene>